<dbReference type="GO" id="GO:0005737">
    <property type="term" value="C:cytoplasm"/>
    <property type="evidence" value="ECO:0007669"/>
    <property type="project" value="TreeGrafter"/>
</dbReference>
<evidence type="ECO:0000256" key="2">
    <source>
        <dbReference type="SAM" id="MobiDB-lite"/>
    </source>
</evidence>
<feature type="signal peptide" evidence="3">
    <location>
        <begin position="1"/>
        <end position="22"/>
    </location>
</feature>
<dbReference type="PANTHER" id="PTHR15323:SF6">
    <property type="entry name" value="CELL DIVISION CYCLE PROTEIN 123 HOMOLOG"/>
    <property type="match status" value="1"/>
</dbReference>
<comment type="similarity">
    <text evidence="1">Belongs to the CDC123 family.</text>
</comment>
<feature type="chain" id="PRO_5043993942" evidence="3">
    <location>
        <begin position="23"/>
        <end position="391"/>
    </location>
</feature>
<feature type="region of interest" description="Disordered" evidence="2">
    <location>
        <begin position="92"/>
        <end position="153"/>
    </location>
</feature>
<evidence type="ECO:0000313" key="5">
    <source>
        <dbReference type="Proteomes" id="UP001140949"/>
    </source>
</evidence>
<gene>
    <name evidence="4" type="ORF">M6B38_318410</name>
</gene>
<dbReference type="AlphaFoldDB" id="A0AAX6HDH4"/>
<name>A0AAX6HDH4_IRIPA</name>
<keyword evidence="4" id="KW-0131">Cell cycle</keyword>
<evidence type="ECO:0000256" key="1">
    <source>
        <dbReference type="ARBA" id="ARBA00011047"/>
    </source>
</evidence>
<reference evidence="4" key="2">
    <citation type="submission" date="2023-04" db="EMBL/GenBank/DDBJ databases">
        <authorList>
            <person name="Bruccoleri R.E."/>
            <person name="Oakeley E.J."/>
            <person name="Faust A.-M."/>
            <person name="Dessus-Babus S."/>
            <person name="Altorfer M."/>
            <person name="Burckhardt D."/>
            <person name="Oertli M."/>
            <person name="Naumann U."/>
            <person name="Petersen F."/>
            <person name="Wong J."/>
        </authorList>
    </citation>
    <scope>NUCLEOTIDE SEQUENCE</scope>
    <source>
        <strain evidence="4">GSM-AAB239-AS_SAM_17_03QT</strain>
        <tissue evidence="4">Leaf</tissue>
    </source>
</reference>
<keyword evidence="5" id="KW-1185">Reference proteome</keyword>
<reference evidence="4" key="1">
    <citation type="journal article" date="2023" name="GigaByte">
        <title>Genome assembly of the bearded iris, Iris pallida Lam.</title>
        <authorList>
            <person name="Bruccoleri R.E."/>
            <person name="Oakeley E.J."/>
            <person name="Faust A.M.E."/>
            <person name="Altorfer M."/>
            <person name="Dessus-Babus S."/>
            <person name="Burckhardt D."/>
            <person name="Oertli M."/>
            <person name="Naumann U."/>
            <person name="Petersen F."/>
            <person name="Wong J."/>
        </authorList>
    </citation>
    <scope>NUCLEOTIDE SEQUENCE</scope>
    <source>
        <strain evidence="4">GSM-AAB239-AS_SAM_17_03QT</strain>
    </source>
</reference>
<dbReference type="Proteomes" id="UP001140949">
    <property type="component" value="Unassembled WGS sequence"/>
</dbReference>
<dbReference type="InterPro" id="IPR009772">
    <property type="entry name" value="CDC123"/>
</dbReference>
<accession>A0AAX6HDH4</accession>
<comment type="caution">
    <text evidence="4">The sequence shown here is derived from an EMBL/GenBank/DDBJ whole genome shotgun (WGS) entry which is preliminary data.</text>
</comment>
<feature type="compositionally biased region" description="Acidic residues" evidence="2">
    <location>
        <begin position="136"/>
        <end position="145"/>
    </location>
</feature>
<dbReference type="Pfam" id="PF07065">
    <property type="entry name" value="D123"/>
    <property type="match status" value="1"/>
</dbReference>
<evidence type="ECO:0000256" key="3">
    <source>
        <dbReference type="SAM" id="SignalP"/>
    </source>
</evidence>
<keyword evidence="4" id="KW-0132">Cell division</keyword>
<evidence type="ECO:0000313" key="4">
    <source>
        <dbReference type="EMBL" id="KAJ6838631.1"/>
    </source>
</evidence>
<dbReference type="EMBL" id="JANAVB010010600">
    <property type="protein sequence ID" value="KAJ6838631.1"/>
    <property type="molecule type" value="Genomic_DNA"/>
</dbReference>
<dbReference type="PANTHER" id="PTHR15323">
    <property type="entry name" value="D123 PROTEIN"/>
    <property type="match status" value="1"/>
</dbReference>
<protein>
    <submittedName>
        <fullName evidence="4">Cell division cycle protein 123-like protein</fullName>
    </submittedName>
</protein>
<proteinExistence type="inferred from homology"/>
<dbReference type="GO" id="GO:0051301">
    <property type="term" value="P:cell division"/>
    <property type="evidence" value="ECO:0007669"/>
    <property type="project" value="UniProtKB-KW"/>
</dbReference>
<keyword evidence="3" id="KW-0732">Signal</keyword>
<organism evidence="4 5">
    <name type="scientific">Iris pallida</name>
    <name type="common">Sweet iris</name>
    <dbReference type="NCBI Taxonomy" id="29817"/>
    <lineage>
        <taxon>Eukaryota</taxon>
        <taxon>Viridiplantae</taxon>
        <taxon>Streptophyta</taxon>
        <taxon>Embryophyta</taxon>
        <taxon>Tracheophyta</taxon>
        <taxon>Spermatophyta</taxon>
        <taxon>Magnoliopsida</taxon>
        <taxon>Liliopsida</taxon>
        <taxon>Asparagales</taxon>
        <taxon>Iridaceae</taxon>
        <taxon>Iridoideae</taxon>
        <taxon>Irideae</taxon>
        <taxon>Iris</taxon>
    </lineage>
</organism>
<sequence length="391" mass="45051">MRNTCLMGLLVNLFFSLPSTDMHSMLVTGQDRLCSYHLTVFFSRHKEMEHEELRRCQIHEWYPRFKPYSIRTLFHPLPDSFVRYLLGQPISPSSNTDDNADAPPFLLPRTTSGRDPLPRTAATHLDPISSLSLFDSESDDDDEEDSKNKKPSFPELELEVERSIATLGGCVFPKLNWSSPKDAAWISTCGNLRCTSFSDIALLLKASDSIAHDLSHSALDSFVLALRKYYDSLHPEREFRCFVRRKQLIAISQRDVTSCYPALIDQKHGMKLLLEKFFDDIVEPRFESNNYTFDVYVTKEDQRVKLLDFSPWREFTLPLMFDWEELEEEGFGEGVVDFRIVESQLAVRPGLKTAVPYDYLDMGEGSGWDQFLKKADEELRTQQVQNSEADV</sequence>